<evidence type="ECO:0000313" key="1">
    <source>
        <dbReference type="EMBL" id="GAI56337.1"/>
    </source>
</evidence>
<protein>
    <submittedName>
        <fullName evidence="1">Uncharacterized protein</fullName>
    </submittedName>
</protein>
<dbReference type="EMBL" id="BARV01035347">
    <property type="protein sequence ID" value="GAI56337.1"/>
    <property type="molecule type" value="Genomic_DNA"/>
</dbReference>
<sequence length="146" mass="16408">MAYWLEYYEPLIRAEYDAGYGSGGGVARELGNASTAAHGGDLDGVGTALGLAKLAMQDFIKECLSRRSYRNYYLRDWLVACNNYIDAFAPADPFTMDALINTMLEATPEQVTYFVGLVDAYRQSIWTQPFNHEFFAALARGFETWE</sequence>
<dbReference type="AlphaFoldDB" id="X1PJ51"/>
<organism evidence="1">
    <name type="scientific">marine sediment metagenome</name>
    <dbReference type="NCBI Taxonomy" id="412755"/>
    <lineage>
        <taxon>unclassified sequences</taxon>
        <taxon>metagenomes</taxon>
        <taxon>ecological metagenomes</taxon>
    </lineage>
</organism>
<gene>
    <name evidence="1" type="ORF">S06H3_55175</name>
</gene>
<proteinExistence type="predicted"/>
<name>X1PJ51_9ZZZZ</name>
<accession>X1PJ51</accession>
<comment type="caution">
    <text evidence="1">The sequence shown here is derived from an EMBL/GenBank/DDBJ whole genome shotgun (WGS) entry which is preliminary data.</text>
</comment>
<reference evidence="1" key="1">
    <citation type="journal article" date="2014" name="Front. Microbiol.">
        <title>High frequency of phylogenetically diverse reductive dehalogenase-homologous genes in deep subseafloor sedimentary metagenomes.</title>
        <authorList>
            <person name="Kawai M."/>
            <person name="Futagami T."/>
            <person name="Toyoda A."/>
            <person name="Takaki Y."/>
            <person name="Nishi S."/>
            <person name="Hori S."/>
            <person name="Arai W."/>
            <person name="Tsubouchi T."/>
            <person name="Morono Y."/>
            <person name="Uchiyama I."/>
            <person name="Ito T."/>
            <person name="Fujiyama A."/>
            <person name="Inagaki F."/>
            <person name="Takami H."/>
        </authorList>
    </citation>
    <scope>NUCLEOTIDE SEQUENCE</scope>
    <source>
        <strain evidence="1">Expedition CK06-06</strain>
    </source>
</reference>